<dbReference type="EMBL" id="JABBGG010000002">
    <property type="protein sequence ID" value="NML60329.1"/>
    <property type="molecule type" value="Genomic_DNA"/>
</dbReference>
<evidence type="ECO:0000313" key="3">
    <source>
        <dbReference type="EMBL" id="NML60329.1"/>
    </source>
</evidence>
<dbReference type="InterPro" id="IPR006976">
    <property type="entry name" value="VanZ-like"/>
</dbReference>
<feature type="transmembrane region" description="Helical" evidence="1">
    <location>
        <begin position="71"/>
        <end position="88"/>
    </location>
</feature>
<keyword evidence="1" id="KW-1133">Transmembrane helix</keyword>
<dbReference type="Proteomes" id="UP000583752">
    <property type="component" value="Unassembled WGS sequence"/>
</dbReference>
<dbReference type="RefSeq" id="WP_169464045.1">
    <property type="nucleotide sequence ID" value="NZ_JABBGG010000002.1"/>
</dbReference>
<keyword evidence="1" id="KW-0472">Membrane</keyword>
<dbReference type="Pfam" id="PF04892">
    <property type="entry name" value="VanZ"/>
    <property type="match status" value="1"/>
</dbReference>
<gene>
    <name evidence="3" type="primary">vanZ</name>
    <name evidence="3" type="ORF">HHL21_04350</name>
</gene>
<keyword evidence="1" id="KW-0812">Transmembrane</keyword>
<dbReference type="AlphaFoldDB" id="A0A848HJL8"/>
<accession>A0A848HJL8</accession>
<name>A0A848HJL8_9BURK</name>
<keyword evidence="4" id="KW-1185">Reference proteome</keyword>
<comment type="caution">
    <text evidence="3">The sequence shown here is derived from an EMBL/GenBank/DDBJ whole genome shotgun (WGS) entry which is preliminary data.</text>
</comment>
<feature type="domain" description="VanZ-like" evidence="2">
    <location>
        <begin position="42"/>
        <end position="122"/>
    </location>
</feature>
<feature type="transmembrane region" description="Helical" evidence="1">
    <location>
        <begin position="219"/>
        <end position="237"/>
    </location>
</feature>
<evidence type="ECO:0000256" key="1">
    <source>
        <dbReference type="SAM" id="Phobius"/>
    </source>
</evidence>
<feature type="transmembrane region" description="Helical" evidence="1">
    <location>
        <begin position="148"/>
        <end position="168"/>
    </location>
</feature>
<dbReference type="NCBIfam" id="NF037970">
    <property type="entry name" value="vanZ_1"/>
    <property type="match status" value="1"/>
</dbReference>
<feature type="transmembrane region" description="Helical" evidence="1">
    <location>
        <begin position="100"/>
        <end position="122"/>
    </location>
</feature>
<protein>
    <submittedName>
        <fullName evidence="3">VanZ family protein</fullName>
    </submittedName>
</protein>
<reference evidence="3 4" key="1">
    <citation type="submission" date="2020-04" db="EMBL/GenBank/DDBJ databases">
        <title>Massilia sp. RP-1-19 isolated from soil.</title>
        <authorList>
            <person name="Dahal R.H."/>
        </authorList>
    </citation>
    <scope>NUCLEOTIDE SEQUENCE [LARGE SCALE GENOMIC DNA]</scope>
    <source>
        <strain evidence="3 4">RP-1-19</strain>
    </source>
</reference>
<evidence type="ECO:0000313" key="4">
    <source>
        <dbReference type="Proteomes" id="UP000583752"/>
    </source>
</evidence>
<proteinExistence type="predicted"/>
<feature type="transmembrane region" description="Helical" evidence="1">
    <location>
        <begin position="339"/>
        <end position="356"/>
    </location>
</feature>
<feature type="transmembrane region" description="Helical" evidence="1">
    <location>
        <begin position="188"/>
        <end position="207"/>
    </location>
</feature>
<feature type="transmembrane region" description="Helical" evidence="1">
    <location>
        <begin position="46"/>
        <end position="64"/>
    </location>
</feature>
<organism evidence="3 4">
    <name type="scientific">Massilia polaris</name>
    <dbReference type="NCBI Taxonomy" id="2728846"/>
    <lineage>
        <taxon>Bacteria</taxon>
        <taxon>Pseudomonadati</taxon>
        <taxon>Pseudomonadota</taxon>
        <taxon>Betaproteobacteria</taxon>
        <taxon>Burkholderiales</taxon>
        <taxon>Oxalobacteraceae</taxon>
        <taxon>Telluria group</taxon>
        <taxon>Massilia</taxon>
    </lineage>
</organism>
<sequence length="404" mass="42838">MGYIALGLAILIGYASLYPLTGWTAPPDALFGFLFTLPRRLERADIVQNVLAYMPLGLSLAAALRRRIACGSAFLLAASAGALLSLAMESLQQFVPSRDPSVIDIALNIAGACIGAAGAALLRSDTRFGAASLALRHGWLRKGRPAELGAVAFCLWALSQTSPLVPALDASHLRHALSPLYRVLVNPAAFNAAQAAVYALYLAGLGLLLRLSLRGDRRLLPVFALLVAAVFMFKMLIQGRQLSPEALAGAAVGLALLALARRPGARAPHALAGMMALAAGFVITQCVPGKSGRTFDFNWVPLAGQLNSLAGFQDILDFIWPCFALACFSSYLYRGDRPWLPALAGALVLGMVLFWLEWSQQTVPGRYGDITQVMLGCIGWSLPWLSGSGARPRTGACAAREPPA</sequence>
<evidence type="ECO:0000259" key="2">
    <source>
        <dbReference type="Pfam" id="PF04892"/>
    </source>
</evidence>
<feature type="transmembrane region" description="Helical" evidence="1">
    <location>
        <begin position="243"/>
        <end position="260"/>
    </location>
</feature>
<feature type="transmembrane region" description="Helical" evidence="1">
    <location>
        <begin position="315"/>
        <end position="333"/>
    </location>
</feature>